<name>A0ABU0RZD5_9ACTN</name>
<protein>
    <submittedName>
        <fullName evidence="1">Uncharacterized protein</fullName>
    </submittedName>
</protein>
<sequence length="155" mass="16154">MIAALTKDVPLLVSAKLAGTVNVSDFVDDSYLKKAYADAAGDTTGTGNRYARATATTAPVSQPEVWLKGAATTSTFADPAALLRYVAAHSTAVRAAYVPDATTGTRWFADKSVWVQDGTDLEPFVTEAAADAWTAAHPGARTVSYATALRQAAAK</sequence>
<proteinExistence type="predicted"/>
<reference evidence="1 2" key="1">
    <citation type="submission" date="2023-07" db="EMBL/GenBank/DDBJ databases">
        <title>Comparative genomics of wheat-associated soil bacteria to identify genetic determinants of phenazine resistance.</title>
        <authorList>
            <person name="Mouncey N."/>
        </authorList>
    </citation>
    <scope>NUCLEOTIDE SEQUENCE [LARGE SCALE GENOMIC DNA]</scope>
    <source>
        <strain evidence="1 2">W2I16</strain>
    </source>
</reference>
<evidence type="ECO:0000313" key="1">
    <source>
        <dbReference type="EMBL" id="MDQ0937346.1"/>
    </source>
</evidence>
<dbReference type="Proteomes" id="UP001223072">
    <property type="component" value="Unassembled WGS sequence"/>
</dbReference>
<organism evidence="1 2">
    <name type="scientific">Streptomyces turgidiscabies</name>
    <dbReference type="NCBI Taxonomy" id="85558"/>
    <lineage>
        <taxon>Bacteria</taxon>
        <taxon>Bacillati</taxon>
        <taxon>Actinomycetota</taxon>
        <taxon>Actinomycetes</taxon>
        <taxon>Kitasatosporales</taxon>
        <taxon>Streptomycetaceae</taxon>
        <taxon>Streptomyces</taxon>
    </lineage>
</organism>
<dbReference type="SUPFAM" id="SSF160387">
    <property type="entry name" value="NosL/MerB-like"/>
    <property type="match status" value="1"/>
</dbReference>
<comment type="caution">
    <text evidence="1">The sequence shown here is derived from an EMBL/GenBank/DDBJ whole genome shotgun (WGS) entry which is preliminary data.</text>
</comment>
<gene>
    <name evidence="1" type="ORF">QFZ49_007321</name>
</gene>
<dbReference type="EMBL" id="JAUSZS010000008">
    <property type="protein sequence ID" value="MDQ0937346.1"/>
    <property type="molecule type" value="Genomic_DNA"/>
</dbReference>
<accession>A0ABU0RZD5</accession>
<evidence type="ECO:0000313" key="2">
    <source>
        <dbReference type="Proteomes" id="UP001223072"/>
    </source>
</evidence>
<keyword evidence="2" id="KW-1185">Reference proteome</keyword>